<feature type="transmembrane region" description="Helical" evidence="1">
    <location>
        <begin position="198"/>
        <end position="218"/>
    </location>
</feature>
<evidence type="ECO:0000256" key="1">
    <source>
        <dbReference type="SAM" id="Phobius"/>
    </source>
</evidence>
<feature type="transmembrane region" description="Helical" evidence="1">
    <location>
        <begin position="45"/>
        <end position="64"/>
    </location>
</feature>
<dbReference type="EMBL" id="JADIVZ010000003">
    <property type="protein sequence ID" value="MBF4161799.1"/>
    <property type="molecule type" value="Genomic_DNA"/>
</dbReference>
<keyword evidence="1" id="KW-1133">Transmembrane helix</keyword>
<dbReference type="Proteomes" id="UP000656804">
    <property type="component" value="Unassembled WGS sequence"/>
</dbReference>
<keyword evidence="3" id="KW-1185">Reference proteome</keyword>
<organism evidence="2 3">
    <name type="scientific">Nocardioides acrostichi</name>
    <dbReference type="NCBI Taxonomy" id="2784339"/>
    <lineage>
        <taxon>Bacteria</taxon>
        <taxon>Bacillati</taxon>
        <taxon>Actinomycetota</taxon>
        <taxon>Actinomycetes</taxon>
        <taxon>Propionibacteriales</taxon>
        <taxon>Nocardioidaceae</taxon>
        <taxon>Nocardioides</taxon>
    </lineage>
</organism>
<sequence>MRGPQPQDGITRFAPTSGRVTGILGLLICAVTIVAALVGERTVTSFAFAAGCLLAAALVWTTLLRPRLWVEHGVLVLRNPFSTVRIPLAAIRSVVVRQVFAAHVGGDRYVNASIGRSRQKAVMGSSAALQQVRGGLWGGALGGDRMWGSGSDEGGLEFATYVEEELGRQIDADLRARGIRARSPEQAALAEQVARERAWPSVAAVVVPALALVVLLLLR</sequence>
<comment type="caution">
    <text evidence="2">The sequence shown here is derived from an EMBL/GenBank/DDBJ whole genome shotgun (WGS) entry which is preliminary data.</text>
</comment>
<accession>A0A930YCU5</accession>
<gene>
    <name evidence="2" type="ORF">ISG29_08850</name>
</gene>
<evidence type="ECO:0000313" key="3">
    <source>
        <dbReference type="Proteomes" id="UP000656804"/>
    </source>
</evidence>
<proteinExistence type="predicted"/>
<evidence type="ECO:0008006" key="4">
    <source>
        <dbReference type="Google" id="ProtNLM"/>
    </source>
</evidence>
<protein>
    <recommendedName>
        <fullName evidence="4">PH domain-containing protein</fullName>
    </recommendedName>
</protein>
<reference evidence="2" key="1">
    <citation type="submission" date="2020-11" db="EMBL/GenBank/DDBJ databases">
        <title>Nocardioides sp. CBS4Y-1, whole genome shotgun sequence.</title>
        <authorList>
            <person name="Tuo L."/>
        </authorList>
    </citation>
    <scope>NUCLEOTIDE SEQUENCE</scope>
    <source>
        <strain evidence="2">CBS4Y-1</strain>
    </source>
</reference>
<keyword evidence="1" id="KW-0812">Transmembrane</keyword>
<dbReference type="AlphaFoldDB" id="A0A930YCU5"/>
<evidence type="ECO:0000313" key="2">
    <source>
        <dbReference type="EMBL" id="MBF4161799.1"/>
    </source>
</evidence>
<keyword evidence="1" id="KW-0472">Membrane</keyword>
<dbReference type="RefSeq" id="WP_194503055.1">
    <property type="nucleotide sequence ID" value="NZ_JADIVZ010000003.1"/>
</dbReference>
<name>A0A930YCU5_9ACTN</name>
<feature type="transmembrane region" description="Helical" evidence="1">
    <location>
        <begin position="20"/>
        <end position="39"/>
    </location>
</feature>